<organism evidence="3 4">
    <name type="scientific">Diploptera punctata</name>
    <name type="common">Pacific beetle cockroach</name>
    <dbReference type="NCBI Taxonomy" id="6984"/>
    <lineage>
        <taxon>Eukaryota</taxon>
        <taxon>Metazoa</taxon>
        <taxon>Ecdysozoa</taxon>
        <taxon>Arthropoda</taxon>
        <taxon>Hexapoda</taxon>
        <taxon>Insecta</taxon>
        <taxon>Pterygota</taxon>
        <taxon>Neoptera</taxon>
        <taxon>Polyneoptera</taxon>
        <taxon>Dictyoptera</taxon>
        <taxon>Blattodea</taxon>
        <taxon>Blaberoidea</taxon>
        <taxon>Blaberidae</taxon>
        <taxon>Diplopterinae</taxon>
        <taxon>Diploptera</taxon>
    </lineage>
</organism>
<sequence length="359" mass="41409">DVQHNNLVRKNRDIMRRFIDVVCFLSGQEMAFRGHDESRDSLKLNKGNYVELVKLLSEYDEKLKYHLEHSTTFTGMSNLIQNDLIASISNILMDRIKREINESNFISIVLDEATDVSNFSQLSPVFRYVTERGQVHERFLGLINVSNDRTAEALYKIVVQLIHNFGCEKKLIAQSYDGAAVMVSQLNGLQSRTRVLDEEIKKRFSNLDSLLFLELLNVKNFDMYKHCFPEIAFQSLKDSYGNVFEFSSLRSQLVVTFISEDMRHKSVSDLLKFIRSNDLQTAYCEVVKLCELTLTIPATSASVERSFSTLKRIKNYVRNSQGQERLTNLAVLSIERGLLKQLKQESTFYDLLNSLLARQ</sequence>
<dbReference type="SUPFAM" id="SSF53098">
    <property type="entry name" value="Ribonuclease H-like"/>
    <property type="match status" value="1"/>
</dbReference>
<keyword evidence="4" id="KW-1185">Reference proteome</keyword>
<dbReference type="GO" id="GO:0046983">
    <property type="term" value="F:protein dimerization activity"/>
    <property type="evidence" value="ECO:0007669"/>
    <property type="project" value="InterPro"/>
</dbReference>
<evidence type="ECO:0000313" key="3">
    <source>
        <dbReference type="EMBL" id="KAJ9601818.1"/>
    </source>
</evidence>
<feature type="non-terminal residue" evidence="3">
    <location>
        <position position="359"/>
    </location>
</feature>
<gene>
    <name evidence="3" type="ORF">L9F63_000046</name>
</gene>
<dbReference type="EMBL" id="JASPKZ010000002">
    <property type="protein sequence ID" value="KAJ9601818.1"/>
    <property type="molecule type" value="Genomic_DNA"/>
</dbReference>
<evidence type="ECO:0000259" key="2">
    <source>
        <dbReference type="Pfam" id="PF14291"/>
    </source>
</evidence>
<dbReference type="AlphaFoldDB" id="A0AAD8AMH5"/>
<dbReference type="InterPro" id="IPR008906">
    <property type="entry name" value="HATC_C_dom"/>
</dbReference>
<evidence type="ECO:0000313" key="4">
    <source>
        <dbReference type="Proteomes" id="UP001233999"/>
    </source>
</evidence>
<comment type="caution">
    <text evidence="3">The sequence shown here is derived from an EMBL/GenBank/DDBJ whole genome shotgun (WGS) entry which is preliminary data.</text>
</comment>
<dbReference type="Pfam" id="PF14291">
    <property type="entry name" value="DUF4371"/>
    <property type="match status" value="1"/>
</dbReference>
<dbReference type="InterPro" id="IPR012337">
    <property type="entry name" value="RNaseH-like_sf"/>
</dbReference>
<reference evidence="3" key="1">
    <citation type="journal article" date="2023" name="IScience">
        <title>Live-bearing cockroach genome reveals convergent evolutionary mechanisms linked to viviparity in insects and beyond.</title>
        <authorList>
            <person name="Fouks B."/>
            <person name="Harrison M.C."/>
            <person name="Mikhailova A.A."/>
            <person name="Marchal E."/>
            <person name="English S."/>
            <person name="Carruthers M."/>
            <person name="Jennings E.C."/>
            <person name="Chiamaka E.L."/>
            <person name="Frigard R.A."/>
            <person name="Pippel M."/>
            <person name="Attardo G.M."/>
            <person name="Benoit J.B."/>
            <person name="Bornberg-Bauer E."/>
            <person name="Tobe S.S."/>
        </authorList>
    </citation>
    <scope>NUCLEOTIDE SEQUENCE</scope>
    <source>
        <strain evidence="3">Stay&amp;Tobe</strain>
    </source>
</reference>
<dbReference type="Proteomes" id="UP001233999">
    <property type="component" value="Unassembled WGS sequence"/>
</dbReference>
<dbReference type="Pfam" id="PF05699">
    <property type="entry name" value="Dimer_Tnp_hAT"/>
    <property type="match status" value="1"/>
</dbReference>
<protein>
    <recommendedName>
        <fullName evidence="5">Zinc finger MYM-type protein 1</fullName>
    </recommendedName>
</protein>
<proteinExistence type="predicted"/>
<feature type="domain" description="DUF4371" evidence="2">
    <location>
        <begin position="14"/>
        <end position="188"/>
    </location>
</feature>
<reference evidence="3" key="2">
    <citation type="submission" date="2023-05" db="EMBL/GenBank/DDBJ databases">
        <authorList>
            <person name="Fouks B."/>
        </authorList>
    </citation>
    <scope>NUCLEOTIDE SEQUENCE</scope>
    <source>
        <strain evidence="3">Stay&amp;Tobe</strain>
        <tissue evidence="3">Testes</tissue>
    </source>
</reference>
<accession>A0AAD8AMH5</accession>
<dbReference type="InterPro" id="IPR025398">
    <property type="entry name" value="DUF4371"/>
</dbReference>
<dbReference type="PANTHER" id="PTHR45749:SF21">
    <property type="entry name" value="DUF4371 DOMAIN-CONTAINING PROTEIN"/>
    <property type="match status" value="1"/>
</dbReference>
<name>A0AAD8AMH5_DIPPU</name>
<feature type="non-terminal residue" evidence="3">
    <location>
        <position position="1"/>
    </location>
</feature>
<feature type="domain" description="HAT C-terminal dimerisation" evidence="1">
    <location>
        <begin position="267"/>
        <end position="336"/>
    </location>
</feature>
<evidence type="ECO:0000259" key="1">
    <source>
        <dbReference type="Pfam" id="PF05699"/>
    </source>
</evidence>
<evidence type="ECO:0008006" key="5">
    <source>
        <dbReference type="Google" id="ProtNLM"/>
    </source>
</evidence>
<dbReference type="PANTHER" id="PTHR45749">
    <property type="match status" value="1"/>
</dbReference>